<feature type="domain" description="LamG-like jellyroll fold" evidence="4">
    <location>
        <begin position="235"/>
        <end position="361"/>
    </location>
</feature>
<proteinExistence type="predicted"/>
<accession>A0A1G2KSL9</accession>
<dbReference type="InterPro" id="IPR013320">
    <property type="entry name" value="ConA-like_dom_sf"/>
</dbReference>
<evidence type="ECO:0000259" key="4">
    <source>
        <dbReference type="SMART" id="SM00560"/>
    </source>
</evidence>
<dbReference type="EMBL" id="MHQL01000035">
    <property type="protein sequence ID" value="OHA02447.1"/>
    <property type="molecule type" value="Genomic_DNA"/>
</dbReference>
<sequence>MHPDGMRIFFTNRYGRISSHGTETGVALLFVVVILSAILSISIGIFSLVMGELRISSELTRSFVAAYIADQGLERTHYLDTATSSPPLCPTVDFNPVDEGENCYSIPFPGVTVSTPNGDGCYMIQVSKFPPATTEIISRGEYPCGAGDFAVRRAIFIRYKIAAPEPAARWQFDAGFGASVADSGNAPPNTGTLASAPADPTWRILSGSNSALYFDGANDYFTVPDEASIDFGAADEFSMAAWVRVPVGSGSPVSRTLMDKGLNGYRIRIHTPGNLRFVKSGVGNLVQALYPNDGQWHHIAAIKRGSAVAVYVDRVGTFGTTAETLSQTPSNLTVGADSGGGRYLLGCVEELKIWRNALTDAEVSADYYSYPENPAGPTTPCP</sequence>
<comment type="caution">
    <text evidence="5">The sequence shown here is derived from an EMBL/GenBank/DDBJ whole genome shotgun (WGS) entry which is preliminary data.</text>
</comment>
<protein>
    <recommendedName>
        <fullName evidence="4">LamG-like jellyroll fold domain-containing protein</fullName>
    </recommendedName>
</protein>
<keyword evidence="3" id="KW-0812">Transmembrane</keyword>
<name>A0A1G2KSL9_9BACT</name>
<dbReference type="InterPro" id="IPR006558">
    <property type="entry name" value="LamG-like"/>
</dbReference>
<gene>
    <name evidence="5" type="ORF">A3C16_04930</name>
</gene>
<evidence type="ECO:0000256" key="1">
    <source>
        <dbReference type="ARBA" id="ARBA00022729"/>
    </source>
</evidence>
<evidence type="ECO:0000313" key="5">
    <source>
        <dbReference type="EMBL" id="OHA02447.1"/>
    </source>
</evidence>
<dbReference type="Gene3D" id="2.60.120.200">
    <property type="match status" value="1"/>
</dbReference>
<evidence type="ECO:0000256" key="2">
    <source>
        <dbReference type="ARBA" id="ARBA00023157"/>
    </source>
</evidence>
<keyword evidence="3" id="KW-1133">Transmembrane helix</keyword>
<reference evidence="5 6" key="1">
    <citation type="journal article" date="2016" name="Nat. Commun.">
        <title>Thousands of microbial genomes shed light on interconnected biogeochemical processes in an aquifer system.</title>
        <authorList>
            <person name="Anantharaman K."/>
            <person name="Brown C.T."/>
            <person name="Hug L.A."/>
            <person name="Sharon I."/>
            <person name="Castelle C.J."/>
            <person name="Probst A.J."/>
            <person name="Thomas B.C."/>
            <person name="Singh A."/>
            <person name="Wilkins M.J."/>
            <person name="Karaoz U."/>
            <person name="Brodie E.L."/>
            <person name="Williams K.H."/>
            <person name="Hubbard S.S."/>
            <person name="Banfield J.F."/>
        </authorList>
    </citation>
    <scope>NUCLEOTIDE SEQUENCE [LARGE SCALE GENOMIC DNA]</scope>
</reference>
<dbReference type="SUPFAM" id="SSF49899">
    <property type="entry name" value="Concanavalin A-like lectins/glucanases"/>
    <property type="match status" value="1"/>
</dbReference>
<keyword evidence="3" id="KW-0472">Membrane</keyword>
<evidence type="ECO:0000256" key="3">
    <source>
        <dbReference type="SAM" id="Phobius"/>
    </source>
</evidence>
<keyword evidence="2" id="KW-1015">Disulfide bond</keyword>
<dbReference type="AlphaFoldDB" id="A0A1G2KSL9"/>
<dbReference type="Proteomes" id="UP000177811">
    <property type="component" value="Unassembled WGS sequence"/>
</dbReference>
<feature type="transmembrane region" description="Helical" evidence="3">
    <location>
        <begin position="26"/>
        <end position="51"/>
    </location>
</feature>
<keyword evidence="1" id="KW-0732">Signal</keyword>
<evidence type="ECO:0000313" key="6">
    <source>
        <dbReference type="Proteomes" id="UP000177811"/>
    </source>
</evidence>
<dbReference type="Pfam" id="PF13385">
    <property type="entry name" value="Laminin_G_3"/>
    <property type="match status" value="1"/>
</dbReference>
<organism evidence="5 6">
    <name type="scientific">Candidatus Sungbacteria bacterium RIFCSPHIGHO2_02_FULL_51_29</name>
    <dbReference type="NCBI Taxonomy" id="1802273"/>
    <lineage>
        <taxon>Bacteria</taxon>
        <taxon>Candidatus Sungiibacteriota</taxon>
    </lineage>
</organism>
<dbReference type="SMART" id="SM00560">
    <property type="entry name" value="LamGL"/>
    <property type="match status" value="1"/>
</dbReference>